<dbReference type="OrthoDB" id="440553at2759"/>
<feature type="domain" description="Major facilitator superfamily (MFS) profile" evidence="7">
    <location>
        <begin position="111"/>
        <end position="560"/>
    </location>
</feature>
<dbReference type="Gene3D" id="1.20.1250.20">
    <property type="entry name" value="MFS general substrate transporter like domains"/>
    <property type="match status" value="1"/>
</dbReference>
<evidence type="ECO:0000313" key="8">
    <source>
        <dbReference type="EMBL" id="KAG2178066.1"/>
    </source>
</evidence>
<reference evidence="8" key="1">
    <citation type="submission" date="2020-12" db="EMBL/GenBank/DDBJ databases">
        <title>Metabolic potential, ecology and presence of endohyphal bacteria is reflected in genomic diversity of Mucoromycotina.</title>
        <authorList>
            <person name="Muszewska A."/>
            <person name="Okrasinska A."/>
            <person name="Steczkiewicz K."/>
            <person name="Drgas O."/>
            <person name="Orlowska M."/>
            <person name="Perlinska-Lenart U."/>
            <person name="Aleksandrzak-Piekarczyk T."/>
            <person name="Szatraj K."/>
            <person name="Zielenkiewicz U."/>
            <person name="Pilsyk S."/>
            <person name="Malc E."/>
            <person name="Mieczkowski P."/>
            <person name="Kruszewska J.S."/>
            <person name="Biernat P."/>
            <person name="Pawlowska J."/>
        </authorList>
    </citation>
    <scope>NUCLEOTIDE SEQUENCE</scope>
    <source>
        <strain evidence="8">WA0000067209</strain>
    </source>
</reference>
<dbReference type="EMBL" id="JAEPQZ010000008">
    <property type="protein sequence ID" value="KAG2178066.1"/>
    <property type="molecule type" value="Genomic_DNA"/>
</dbReference>
<dbReference type="SUPFAM" id="SSF103473">
    <property type="entry name" value="MFS general substrate transporter"/>
    <property type="match status" value="1"/>
</dbReference>
<evidence type="ECO:0000256" key="2">
    <source>
        <dbReference type="ARBA" id="ARBA00022692"/>
    </source>
</evidence>
<gene>
    <name evidence="8" type="ORF">INT43_003319</name>
</gene>
<feature type="transmembrane region" description="Helical" evidence="6">
    <location>
        <begin position="441"/>
        <end position="462"/>
    </location>
</feature>
<feature type="transmembrane region" description="Helical" evidence="6">
    <location>
        <begin position="535"/>
        <end position="556"/>
    </location>
</feature>
<feature type="transmembrane region" description="Helical" evidence="6">
    <location>
        <begin position="109"/>
        <end position="133"/>
    </location>
</feature>
<dbReference type="InterPro" id="IPR036259">
    <property type="entry name" value="MFS_trans_sf"/>
</dbReference>
<keyword evidence="9" id="KW-1185">Reference proteome</keyword>
<dbReference type="PANTHER" id="PTHR23502">
    <property type="entry name" value="MAJOR FACILITATOR SUPERFAMILY"/>
    <property type="match status" value="1"/>
</dbReference>
<feature type="region of interest" description="Disordered" evidence="5">
    <location>
        <begin position="37"/>
        <end position="59"/>
    </location>
</feature>
<keyword evidence="2 6" id="KW-0812">Transmembrane</keyword>
<comment type="subcellular location">
    <subcellularLocation>
        <location evidence="1">Membrane</location>
        <topology evidence="1">Multi-pass membrane protein</topology>
    </subcellularLocation>
</comment>
<evidence type="ECO:0000256" key="6">
    <source>
        <dbReference type="SAM" id="Phobius"/>
    </source>
</evidence>
<feature type="transmembrane region" description="Helical" evidence="6">
    <location>
        <begin position="256"/>
        <end position="274"/>
    </location>
</feature>
<organism evidence="8 9">
    <name type="scientific">Mortierella isabellina</name>
    <name type="common">Filamentous fungus</name>
    <name type="synonym">Umbelopsis isabellina</name>
    <dbReference type="NCBI Taxonomy" id="91625"/>
    <lineage>
        <taxon>Eukaryota</taxon>
        <taxon>Fungi</taxon>
        <taxon>Fungi incertae sedis</taxon>
        <taxon>Mucoromycota</taxon>
        <taxon>Mucoromycotina</taxon>
        <taxon>Umbelopsidomycetes</taxon>
        <taxon>Umbelopsidales</taxon>
        <taxon>Umbelopsidaceae</taxon>
        <taxon>Umbelopsis</taxon>
    </lineage>
</organism>
<comment type="caution">
    <text evidence="8">The sequence shown here is derived from an EMBL/GenBank/DDBJ whole genome shotgun (WGS) entry which is preliminary data.</text>
</comment>
<evidence type="ECO:0000256" key="5">
    <source>
        <dbReference type="SAM" id="MobiDB-lite"/>
    </source>
</evidence>
<dbReference type="InterPro" id="IPR020846">
    <property type="entry name" value="MFS_dom"/>
</dbReference>
<feature type="transmembrane region" description="Helical" evidence="6">
    <location>
        <begin position="363"/>
        <end position="380"/>
    </location>
</feature>
<feature type="transmembrane region" description="Helical" evidence="6">
    <location>
        <begin position="392"/>
        <end position="420"/>
    </location>
</feature>
<evidence type="ECO:0000256" key="1">
    <source>
        <dbReference type="ARBA" id="ARBA00004141"/>
    </source>
</evidence>
<dbReference type="InterPro" id="IPR011701">
    <property type="entry name" value="MFS"/>
</dbReference>
<dbReference type="AlphaFoldDB" id="A0A8H7PRT7"/>
<dbReference type="Proteomes" id="UP000654370">
    <property type="component" value="Unassembled WGS sequence"/>
</dbReference>
<protein>
    <recommendedName>
        <fullName evidence="7">Major facilitator superfamily (MFS) profile domain-containing protein</fullName>
    </recommendedName>
</protein>
<name>A0A8H7PRT7_MORIS</name>
<evidence type="ECO:0000259" key="7">
    <source>
        <dbReference type="PROSITE" id="PS50850"/>
    </source>
</evidence>
<dbReference type="Pfam" id="PF07690">
    <property type="entry name" value="MFS_1"/>
    <property type="match status" value="1"/>
</dbReference>
<feature type="transmembrane region" description="Helical" evidence="6">
    <location>
        <begin position="204"/>
        <end position="227"/>
    </location>
</feature>
<keyword evidence="3 6" id="KW-1133">Transmembrane helix</keyword>
<dbReference type="GO" id="GO:0022857">
    <property type="term" value="F:transmembrane transporter activity"/>
    <property type="evidence" value="ECO:0007669"/>
    <property type="project" value="InterPro"/>
</dbReference>
<proteinExistence type="predicted"/>
<dbReference type="GO" id="GO:0005886">
    <property type="term" value="C:plasma membrane"/>
    <property type="evidence" value="ECO:0007669"/>
    <property type="project" value="TreeGrafter"/>
</dbReference>
<dbReference type="PROSITE" id="PS50850">
    <property type="entry name" value="MFS"/>
    <property type="match status" value="1"/>
</dbReference>
<evidence type="ECO:0000256" key="3">
    <source>
        <dbReference type="ARBA" id="ARBA00022989"/>
    </source>
</evidence>
<accession>A0A8H7PRT7</accession>
<dbReference type="PANTHER" id="PTHR23502:SF5">
    <property type="entry name" value="QUINIDINE RESISTANCE PROTEIN 3"/>
    <property type="match status" value="1"/>
</dbReference>
<sequence>MSNDKDSLKSALEEDLVVDVGKGADLIGVSTLQSNVLPNQPEEYPPMSEAPEKGANTVNHGVKVDQVNESENSSKSIEADVPKGKKQWWRGRSSNMDANPRMFSKKKKISIISVIALAASIVFLHFACISSPISSTIYYPALVTVQEALNTTETAINASLSVFTFFTAFFVSGPYEIPGIPHDAITNILTEIESVTLAFDVGKFWRYLCIGCALSINITMLIVFRAFSAIGSSSVMSLGAGTISDIYEPHQRGRAFSLYTCGPLLGPALGPIIGGYLNQGLGWRSIFWFLVIFSFCLLCGIFFLLPETFRPQPAAQVLPIANESSEKQDATTIENASEQKSAPRRRRYVNPLSALELLKFPNIQLVVIFVAFMFMFFYIINTTFTRTYTLQYGLSSGIVGICYFPQAIGAMTGGIFGGRYSDNMYRKRVEQQGETWPELRLGGWLMWASIVLQGASFVAYGWCVQKDVHFAWGLVCQFILGFTVMIPNVAITAYIVDCFKSRGASATACNNFARYICAGVGSLLASVLENALGDGVLYTICGGVLVLSSSTLYVIIKKGKAWGKLREGF</sequence>
<feature type="transmembrane region" description="Helical" evidence="6">
    <location>
        <begin position="468"/>
        <end position="491"/>
    </location>
</feature>
<keyword evidence="4 6" id="KW-0472">Membrane</keyword>
<evidence type="ECO:0000313" key="9">
    <source>
        <dbReference type="Proteomes" id="UP000654370"/>
    </source>
</evidence>
<evidence type="ECO:0000256" key="4">
    <source>
        <dbReference type="ARBA" id="ARBA00023136"/>
    </source>
</evidence>
<feature type="transmembrane region" description="Helical" evidence="6">
    <location>
        <begin position="286"/>
        <end position="305"/>
    </location>
</feature>